<reference evidence="7" key="2">
    <citation type="submission" date="2025-08" db="UniProtKB">
        <authorList>
            <consortium name="Ensembl"/>
        </authorList>
    </citation>
    <scope>IDENTIFICATION</scope>
</reference>
<dbReference type="Pfam" id="PF01231">
    <property type="entry name" value="IDO"/>
    <property type="match status" value="1"/>
</dbReference>
<keyword evidence="3" id="KW-0408">Iron</keyword>
<dbReference type="GO" id="GO:0005737">
    <property type="term" value="C:cytoplasm"/>
    <property type="evidence" value="ECO:0007669"/>
    <property type="project" value="TreeGrafter"/>
</dbReference>
<dbReference type="PANTHER" id="PTHR28657">
    <property type="entry name" value="INDOLEAMINE 2,3-DIOXYGENASE"/>
    <property type="match status" value="1"/>
</dbReference>
<feature type="compositionally biased region" description="Polar residues" evidence="5">
    <location>
        <begin position="246"/>
        <end position="265"/>
    </location>
</feature>
<evidence type="ECO:0000256" key="6">
    <source>
        <dbReference type="SAM" id="SignalP"/>
    </source>
</evidence>
<keyword evidence="8" id="KW-1185">Reference proteome</keyword>
<reference evidence="7" key="3">
    <citation type="submission" date="2025-09" db="UniProtKB">
        <authorList>
            <consortium name="Ensembl"/>
        </authorList>
    </citation>
    <scope>IDENTIFICATION</scope>
</reference>
<dbReference type="GO" id="GO:0033754">
    <property type="term" value="F:indoleamine 2,3-dioxygenase activity"/>
    <property type="evidence" value="ECO:0007669"/>
    <property type="project" value="TreeGrafter"/>
</dbReference>
<dbReference type="GO" id="GO:0046872">
    <property type="term" value="F:metal ion binding"/>
    <property type="evidence" value="ECO:0007669"/>
    <property type="project" value="UniProtKB-KW"/>
</dbReference>
<dbReference type="GO" id="GO:0034354">
    <property type="term" value="P:'de novo' NAD+ biosynthetic process from L-tryptophan"/>
    <property type="evidence" value="ECO:0007669"/>
    <property type="project" value="TreeGrafter"/>
</dbReference>
<accession>A0A803WA14</accession>
<feature type="compositionally biased region" description="Low complexity" evidence="5">
    <location>
        <begin position="151"/>
        <end position="163"/>
    </location>
</feature>
<dbReference type="GeneTree" id="ENSGT01050000246142"/>
<organism evidence="7 8">
    <name type="scientific">Ficedula albicollis</name>
    <name type="common">Collared flycatcher</name>
    <name type="synonym">Muscicapa albicollis</name>
    <dbReference type="NCBI Taxonomy" id="59894"/>
    <lineage>
        <taxon>Eukaryota</taxon>
        <taxon>Metazoa</taxon>
        <taxon>Chordata</taxon>
        <taxon>Craniata</taxon>
        <taxon>Vertebrata</taxon>
        <taxon>Euteleostomi</taxon>
        <taxon>Archelosauria</taxon>
        <taxon>Archosauria</taxon>
        <taxon>Dinosauria</taxon>
        <taxon>Saurischia</taxon>
        <taxon>Theropoda</taxon>
        <taxon>Coelurosauria</taxon>
        <taxon>Aves</taxon>
        <taxon>Neognathae</taxon>
        <taxon>Neoaves</taxon>
        <taxon>Telluraves</taxon>
        <taxon>Australaves</taxon>
        <taxon>Passeriformes</taxon>
        <taxon>Muscicapidae</taxon>
        <taxon>Ficedula</taxon>
    </lineage>
</organism>
<dbReference type="InterPro" id="IPR037217">
    <property type="entry name" value="Trp/Indoleamine_2_3_dOase-like"/>
</dbReference>
<evidence type="ECO:0000313" key="7">
    <source>
        <dbReference type="Ensembl" id="ENSFALP00000031820.1"/>
    </source>
</evidence>
<dbReference type="Ensembl" id="ENSFALT00000031433.1">
    <property type="protein sequence ID" value="ENSFALP00000031820.1"/>
    <property type="gene ID" value="ENSFALG00000024639.1"/>
</dbReference>
<dbReference type="InterPro" id="IPR000898">
    <property type="entry name" value="Indolamine_dOase"/>
</dbReference>
<feature type="chain" id="PRO_5032388385" evidence="6">
    <location>
        <begin position="24"/>
        <end position="425"/>
    </location>
</feature>
<sequence length="425" mass="44542">MCPSLRAVTLLVLGTAGQGWLRAHSPCIPRDRSPKAFPWGKSLMFAPDKALSATFSRVCSEPVAIGQPGPQDKAQAVLAQHRGQSTARGQHGEQRGHRGAPAAPGPEQLSGLRGVWLPASRPSGRSWLCLPTFVPQQENRGADRAASSLQPLDGACPAAAPADLQPPAPLTGAPGTQLSVLPQGSLRPWAGTAASVEPAKAARVCAEAGLTPGDSKASAPAQKQLLQQVRALTASKGWSRAPPGATGTTSHPGHQLQGLTGTSCSHGHPSSRRRDSLVGKIPGITVPAHKAVTVQQEQILQGGWEGRFKGRAEALGGFPPCGAAPWAQGLGIAGSAPCSQGFPWQMPQLGTQHLQGHEELHLAHLVLSFITMGYVWQEGEEGTVQVLPRNLAVPYWEVSQALGLPPVLSHADFVLANWRRKDPNG</sequence>
<protein>
    <submittedName>
        <fullName evidence="7">Uncharacterized protein</fullName>
    </submittedName>
</protein>
<evidence type="ECO:0000256" key="1">
    <source>
        <dbReference type="ARBA" id="ARBA00007119"/>
    </source>
</evidence>
<proteinExistence type="inferred from homology"/>
<dbReference type="SUPFAM" id="SSF140959">
    <property type="entry name" value="Indolic compounds 2,3-dioxygenase-like"/>
    <property type="match status" value="1"/>
</dbReference>
<dbReference type="AlphaFoldDB" id="A0A803WA14"/>
<evidence type="ECO:0000256" key="4">
    <source>
        <dbReference type="ARBA" id="ARBA00023079"/>
    </source>
</evidence>
<dbReference type="GO" id="GO:0020037">
    <property type="term" value="F:heme binding"/>
    <property type="evidence" value="ECO:0007669"/>
    <property type="project" value="InterPro"/>
</dbReference>
<dbReference type="GO" id="GO:0019441">
    <property type="term" value="P:L-tryptophan catabolic process to kynurenine"/>
    <property type="evidence" value="ECO:0007669"/>
    <property type="project" value="InterPro"/>
</dbReference>
<keyword evidence="4" id="KW-0823">Tryptophan catabolism</keyword>
<feature type="region of interest" description="Disordered" evidence="5">
    <location>
        <begin position="139"/>
        <end position="181"/>
    </location>
</feature>
<reference evidence="7 8" key="1">
    <citation type="journal article" date="2012" name="Nature">
        <title>The genomic landscape of species divergence in Ficedula flycatchers.</title>
        <authorList>
            <person name="Ellegren H."/>
            <person name="Smeds L."/>
            <person name="Burri R."/>
            <person name="Olason P.I."/>
            <person name="Backstrom N."/>
            <person name="Kawakami T."/>
            <person name="Kunstner A."/>
            <person name="Makinen H."/>
            <person name="Nadachowska-Brzyska K."/>
            <person name="Qvarnstrom A."/>
            <person name="Uebbing S."/>
            <person name="Wolf J.B."/>
        </authorList>
    </citation>
    <scope>NUCLEOTIDE SEQUENCE [LARGE SCALE GENOMIC DNA]</scope>
</reference>
<evidence type="ECO:0000256" key="5">
    <source>
        <dbReference type="SAM" id="MobiDB-lite"/>
    </source>
</evidence>
<dbReference type="PANTHER" id="PTHR28657:SF4">
    <property type="entry name" value="INDOLEAMINE 2,3-DIOXYGENASE 2"/>
    <property type="match status" value="1"/>
</dbReference>
<keyword evidence="2" id="KW-0479">Metal-binding</keyword>
<feature type="region of interest" description="Disordered" evidence="5">
    <location>
        <begin position="66"/>
        <end position="113"/>
    </location>
</feature>
<evidence type="ECO:0000256" key="2">
    <source>
        <dbReference type="ARBA" id="ARBA00022723"/>
    </source>
</evidence>
<comment type="similarity">
    <text evidence="1">Belongs to the indoleamine 2,3-dioxygenase family.</text>
</comment>
<dbReference type="GO" id="GO:0004833">
    <property type="term" value="F:L-tryptophan 2,3-dioxygenase activity"/>
    <property type="evidence" value="ECO:0007669"/>
    <property type="project" value="TreeGrafter"/>
</dbReference>
<feature type="signal peptide" evidence="6">
    <location>
        <begin position="1"/>
        <end position="23"/>
    </location>
</feature>
<name>A0A803WA14_FICAL</name>
<dbReference type="Proteomes" id="UP000016665">
    <property type="component" value="Chromosome 22"/>
</dbReference>
<evidence type="ECO:0000313" key="8">
    <source>
        <dbReference type="Proteomes" id="UP000016665"/>
    </source>
</evidence>
<feature type="region of interest" description="Disordered" evidence="5">
    <location>
        <begin position="236"/>
        <end position="277"/>
    </location>
</feature>
<keyword evidence="6" id="KW-0732">Signal</keyword>
<evidence type="ECO:0000256" key="3">
    <source>
        <dbReference type="ARBA" id="ARBA00023004"/>
    </source>
</evidence>